<keyword evidence="2 3" id="KW-0548">Nucleotidyltransferase</keyword>
<accession>A0A1G2FPT6</accession>
<dbReference type="Pfam" id="PF01128">
    <property type="entry name" value="IspD"/>
    <property type="match status" value="1"/>
</dbReference>
<keyword evidence="1 3" id="KW-0808">Transferase</keyword>
<evidence type="ECO:0000256" key="2">
    <source>
        <dbReference type="ARBA" id="ARBA00022695"/>
    </source>
</evidence>
<dbReference type="NCBIfam" id="TIGR00453">
    <property type="entry name" value="ispD"/>
    <property type="match status" value="1"/>
</dbReference>
<dbReference type="CDD" id="cd02516">
    <property type="entry name" value="CDP-ME_synthetase"/>
    <property type="match status" value="1"/>
</dbReference>
<proteinExistence type="predicted"/>
<dbReference type="Proteomes" id="UP000177126">
    <property type="component" value="Unassembled WGS sequence"/>
</dbReference>
<dbReference type="PANTHER" id="PTHR32125">
    <property type="entry name" value="2-C-METHYL-D-ERYTHRITOL 4-PHOSPHATE CYTIDYLYLTRANSFERASE, CHLOROPLASTIC"/>
    <property type="match status" value="1"/>
</dbReference>
<dbReference type="AlphaFoldDB" id="A0A1G2FPT6"/>
<dbReference type="InterPro" id="IPR034683">
    <property type="entry name" value="IspD/TarI"/>
</dbReference>
<dbReference type="GO" id="GO:0050518">
    <property type="term" value="F:2-C-methyl-D-erythritol 4-phosphate cytidylyltransferase activity"/>
    <property type="evidence" value="ECO:0007669"/>
    <property type="project" value="InterPro"/>
</dbReference>
<dbReference type="InterPro" id="IPR001228">
    <property type="entry name" value="IspD"/>
</dbReference>
<dbReference type="InterPro" id="IPR029044">
    <property type="entry name" value="Nucleotide-diphossugar_trans"/>
</dbReference>
<dbReference type="FunFam" id="3.90.550.10:FF:000003">
    <property type="entry name" value="2-C-methyl-D-erythritol 4-phosphate cytidylyltransferase"/>
    <property type="match status" value="1"/>
</dbReference>
<dbReference type="PANTHER" id="PTHR32125:SF4">
    <property type="entry name" value="2-C-METHYL-D-ERYTHRITOL 4-PHOSPHATE CYTIDYLYLTRANSFERASE, CHLOROPLASTIC"/>
    <property type="match status" value="1"/>
</dbReference>
<evidence type="ECO:0000313" key="3">
    <source>
        <dbReference type="EMBL" id="OGZ40086.1"/>
    </source>
</evidence>
<dbReference type="GO" id="GO:0008299">
    <property type="term" value="P:isoprenoid biosynthetic process"/>
    <property type="evidence" value="ECO:0007669"/>
    <property type="project" value="InterPro"/>
</dbReference>
<dbReference type="Gene3D" id="3.90.550.10">
    <property type="entry name" value="Spore Coat Polysaccharide Biosynthesis Protein SpsA, Chain A"/>
    <property type="match status" value="1"/>
</dbReference>
<dbReference type="EMBL" id="MHNF01000041">
    <property type="protein sequence ID" value="OGZ40086.1"/>
    <property type="molecule type" value="Genomic_DNA"/>
</dbReference>
<evidence type="ECO:0000256" key="1">
    <source>
        <dbReference type="ARBA" id="ARBA00022679"/>
    </source>
</evidence>
<sequence>MISAVITAAGNGTRFGQNKLWSKLNARPVIEQTINQFIKIKNIDEIIVVIKPGDASKYQSLVKNDVRIKLVEGGQERIISLFNGVTAVRGEVTIAHDGARPLVSVSLIKKLIKSGLKYQAVMTALKPAATVKLVKNNQVQSSLLREETWLAQTPQIFSKKLLLRALSQAIKERFFLPTDDSEIVARFTGIKVRVIAGEETNIKITRPIDLILANQLIKEGKA</sequence>
<dbReference type="SUPFAM" id="SSF53448">
    <property type="entry name" value="Nucleotide-diphospho-sugar transferases"/>
    <property type="match status" value="1"/>
</dbReference>
<comment type="caution">
    <text evidence="3">The sequence shown here is derived from an EMBL/GenBank/DDBJ whole genome shotgun (WGS) entry which is preliminary data.</text>
</comment>
<reference evidence="3 4" key="1">
    <citation type="journal article" date="2016" name="Nat. Commun.">
        <title>Thousands of microbial genomes shed light on interconnected biogeochemical processes in an aquifer system.</title>
        <authorList>
            <person name="Anantharaman K."/>
            <person name="Brown C.T."/>
            <person name="Hug L.A."/>
            <person name="Sharon I."/>
            <person name="Castelle C.J."/>
            <person name="Probst A.J."/>
            <person name="Thomas B.C."/>
            <person name="Singh A."/>
            <person name="Wilkins M.J."/>
            <person name="Karaoz U."/>
            <person name="Brodie E.L."/>
            <person name="Williams K.H."/>
            <person name="Hubbard S.S."/>
            <person name="Banfield J.F."/>
        </authorList>
    </citation>
    <scope>NUCLEOTIDE SEQUENCE [LARGE SCALE GENOMIC DNA]</scope>
</reference>
<name>A0A1G2FPT6_9BACT</name>
<protein>
    <submittedName>
        <fullName evidence="3">2-C-methyl-D-erythritol 4-phosphate cytidylyltransferase</fullName>
    </submittedName>
</protein>
<organism evidence="3 4">
    <name type="scientific">Candidatus Portnoybacteria bacterium RIFCSPLOWO2_02_FULL_39_11</name>
    <dbReference type="NCBI Taxonomy" id="1802001"/>
    <lineage>
        <taxon>Bacteria</taxon>
        <taxon>Candidatus Portnoyibacteriota</taxon>
    </lineage>
</organism>
<evidence type="ECO:0000313" key="4">
    <source>
        <dbReference type="Proteomes" id="UP000177126"/>
    </source>
</evidence>
<gene>
    <name evidence="3" type="ORF">A3B04_02440</name>
</gene>
<dbReference type="InterPro" id="IPR050088">
    <property type="entry name" value="IspD/TarI_cytidylyltransf_bact"/>
</dbReference>